<reference evidence="1" key="2">
    <citation type="submission" date="2025-08" db="UniProtKB">
        <authorList>
            <consortium name="Ensembl"/>
        </authorList>
    </citation>
    <scope>IDENTIFICATION</scope>
</reference>
<dbReference type="GeneTree" id="ENSGT00390000014167"/>
<dbReference type="GO" id="GO:0000447">
    <property type="term" value="P:endonucleolytic cleavage in ITS1 to separate SSU-rRNA from 5.8S rRNA and LSU-rRNA from tricistronic rRNA transcript (SSU-rRNA, 5.8S rRNA, LSU-rRNA)"/>
    <property type="evidence" value="ECO:0007669"/>
    <property type="project" value="TreeGrafter"/>
</dbReference>
<dbReference type="GO" id="GO:0000171">
    <property type="term" value="F:ribonuclease MRP activity"/>
    <property type="evidence" value="ECO:0007669"/>
    <property type="project" value="TreeGrafter"/>
</dbReference>
<dbReference type="Pfam" id="PF08584">
    <property type="entry name" value="Ribonuc_P_40"/>
    <property type="match status" value="1"/>
</dbReference>
<dbReference type="GO" id="GO:0030681">
    <property type="term" value="C:multimeric ribonuclease P complex"/>
    <property type="evidence" value="ECO:0007669"/>
    <property type="project" value="TreeGrafter"/>
</dbReference>
<protein>
    <submittedName>
        <fullName evidence="1">Uncharacterized protein</fullName>
    </submittedName>
</protein>
<organism evidence="1 2">
    <name type="scientific">Denticeps clupeoides</name>
    <name type="common">denticle herring</name>
    <dbReference type="NCBI Taxonomy" id="299321"/>
    <lineage>
        <taxon>Eukaryota</taxon>
        <taxon>Metazoa</taxon>
        <taxon>Chordata</taxon>
        <taxon>Craniata</taxon>
        <taxon>Vertebrata</taxon>
        <taxon>Euteleostomi</taxon>
        <taxon>Actinopterygii</taxon>
        <taxon>Neopterygii</taxon>
        <taxon>Teleostei</taxon>
        <taxon>Clupei</taxon>
        <taxon>Clupeiformes</taxon>
        <taxon>Denticipitoidei</taxon>
        <taxon>Denticipitidae</taxon>
        <taxon>Denticeps</taxon>
    </lineage>
</organism>
<dbReference type="GO" id="GO:0001682">
    <property type="term" value="P:tRNA 5'-leader removal"/>
    <property type="evidence" value="ECO:0007669"/>
    <property type="project" value="InterPro"/>
</dbReference>
<gene>
    <name evidence="1" type="primary">RPP40</name>
</gene>
<dbReference type="GO" id="GO:0000172">
    <property type="term" value="C:ribonuclease MRP complex"/>
    <property type="evidence" value="ECO:0007669"/>
    <property type="project" value="TreeGrafter"/>
</dbReference>
<dbReference type="Ensembl" id="ENSDCDT00010008883.1">
    <property type="protein sequence ID" value="ENSDCDP00010008451.1"/>
    <property type="gene ID" value="ENSDCDG00010003818.1"/>
</dbReference>
<evidence type="ECO:0000313" key="2">
    <source>
        <dbReference type="Proteomes" id="UP000694580"/>
    </source>
</evidence>
<dbReference type="PANTHER" id="PTHR15396:SF1">
    <property type="entry name" value="RIBONUCLEASE P PROTEIN SUBUNIT P40"/>
    <property type="match status" value="1"/>
</dbReference>
<evidence type="ECO:0000313" key="1">
    <source>
        <dbReference type="Ensembl" id="ENSDCDP00010008451.1"/>
    </source>
</evidence>
<accession>A0AAY4AM75</accession>
<reference evidence="1" key="3">
    <citation type="submission" date="2025-09" db="UniProtKB">
        <authorList>
            <consortium name="Ensembl"/>
        </authorList>
    </citation>
    <scope>IDENTIFICATION</scope>
</reference>
<dbReference type="GO" id="GO:0004526">
    <property type="term" value="F:ribonuclease P activity"/>
    <property type="evidence" value="ECO:0007669"/>
    <property type="project" value="TreeGrafter"/>
</dbReference>
<dbReference type="PANTHER" id="PTHR15396">
    <property type="entry name" value="RIBONUCLEASE P PROTEIN SUBUNIT P40"/>
    <property type="match status" value="1"/>
</dbReference>
<reference evidence="1 2" key="1">
    <citation type="submission" date="2020-06" db="EMBL/GenBank/DDBJ databases">
        <authorList>
            <consortium name="Wellcome Sanger Institute Data Sharing"/>
        </authorList>
    </citation>
    <scope>NUCLEOTIDE SEQUENCE [LARGE SCALE GENOMIC DNA]</scope>
</reference>
<dbReference type="AlphaFoldDB" id="A0AAY4AM75"/>
<proteinExistence type="predicted"/>
<keyword evidence="2" id="KW-1185">Reference proteome</keyword>
<name>A0AAY4AM75_9TELE</name>
<sequence length="388" mass="43671">MRAELTSVREVQLPEREISLRHPRVPTLFQLQGKEGGRVFLSVFLSFCLSFCPCLSCVVCSSPQVSVLIPECAVLPATVAGLMDSFGPYYRVRDLPVYKLLEENFLENVLKRGNFYALSYKTRIDEDNTVAFLPTGQLILSVDKDTYERLGLEGKPSQYNHRQVMRYVVTVDVTEKSMAPGSKRYQRVLASLTERVPMKCDFLFSRHKNAAAAAEDGALKALLSQFKYDTHKPILKTHTLKDMLHPSLKSSDLRGDGPLFSPHHFLEWLGAVNLDITCSDPVDSFLSIYNCPEPHTPMSQGMLCTLTGLLLPEDLHSLLQELRNYFDEPKFSSWLAMTVHGFVDSPVAWGTTEHGFLKGGENFYTIVVLNNQDYWLHMATGSHDGCPP</sequence>
<dbReference type="Proteomes" id="UP000694580">
    <property type="component" value="Chromosome 4"/>
</dbReference>
<dbReference type="InterPro" id="IPR013893">
    <property type="entry name" value="RNase_P_Rpp40"/>
</dbReference>